<dbReference type="PANTHER" id="PTHR43532:SF1">
    <property type="entry name" value="GLUCOSE-1-PHOSPHATE THYMIDYLYLTRANSFERASE 1"/>
    <property type="match status" value="1"/>
</dbReference>
<keyword evidence="5" id="KW-0548">Nucleotidyltransferase</keyword>
<evidence type="ECO:0000256" key="2">
    <source>
        <dbReference type="ARBA" id="ARBA00010480"/>
    </source>
</evidence>
<evidence type="ECO:0000256" key="3">
    <source>
        <dbReference type="ARBA" id="ARBA00012461"/>
    </source>
</evidence>
<dbReference type="InterPro" id="IPR005835">
    <property type="entry name" value="NTP_transferase_dom"/>
</dbReference>
<evidence type="ECO:0000313" key="11">
    <source>
        <dbReference type="Proteomes" id="UP001370348"/>
    </source>
</evidence>
<evidence type="ECO:0000256" key="7">
    <source>
        <dbReference type="ARBA" id="ARBA00022842"/>
    </source>
</evidence>
<dbReference type="EC" id="2.7.7.24" evidence="3"/>
<accession>A0ABZ2LUK7</accession>
<dbReference type="InterPro" id="IPR005907">
    <property type="entry name" value="G1P_thy_trans_s"/>
</dbReference>
<evidence type="ECO:0000256" key="1">
    <source>
        <dbReference type="ARBA" id="ARBA00001946"/>
    </source>
</evidence>
<dbReference type="EMBL" id="CP089984">
    <property type="protein sequence ID" value="WXB14601.1"/>
    <property type="molecule type" value="Genomic_DNA"/>
</dbReference>
<evidence type="ECO:0000256" key="4">
    <source>
        <dbReference type="ARBA" id="ARBA00022679"/>
    </source>
</evidence>
<gene>
    <name evidence="10" type="ORF">LZC94_43100</name>
</gene>
<reference evidence="10 11" key="1">
    <citation type="submission" date="2021-12" db="EMBL/GenBank/DDBJ databases">
        <title>Discovery of the Pendulisporaceae a myxobacterial family with distinct sporulation behavior and unique specialized metabolism.</title>
        <authorList>
            <person name="Garcia R."/>
            <person name="Popoff A."/>
            <person name="Bader C.D."/>
            <person name="Loehr J."/>
            <person name="Walesch S."/>
            <person name="Walt C."/>
            <person name="Boldt J."/>
            <person name="Bunk B."/>
            <person name="Haeckl F.J.F.P.J."/>
            <person name="Gunesch A.P."/>
            <person name="Birkelbach J."/>
            <person name="Nuebel U."/>
            <person name="Pietschmann T."/>
            <person name="Bach T."/>
            <person name="Mueller R."/>
        </authorList>
    </citation>
    <scope>NUCLEOTIDE SEQUENCE [LARGE SCALE GENOMIC DNA]</scope>
    <source>
        <strain evidence="10 11">MSr11954</strain>
    </source>
</reference>
<feature type="domain" description="Nucleotidyl transferase" evidence="9">
    <location>
        <begin position="3"/>
        <end position="237"/>
    </location>
</feature>
<keyword evidence="11" id="KW-1185">Reference proteome</keyword>
<protein>
    <recommendedName>
        <fullName evidence="3">glucose-1-phosphate thymidylyltransferase</fullName>
        <ecNumber evidence="3">2.7.7.24</ecNumber>
    </recommendedName>
</protein>
<dbReference type="RefSeq" id="WP_394824224.1">
    <property type="nucleotide sequence ID" value="NZ_CP089984.1"/>
</dbReference>
<dbReference type="InterPro" id="IPR029044">
    <property type="entry name" value="Nucleotide-diphossugar_trans"/>
</dbReference>
<dbReference type="PANTHER" id="PTHR43532">
    <property type="entry name" value="GLUCOSE-1-PHOSPHATE THYMIDYLYLTRANSFERASE"/>
    <property type="match status" value="1"/>
</dbReference>
<evidence type="ECO:0000313" key="10">
    <source>
        <dbReference type="EMBL" id="WXB14601.1"/>
    </source>
</evidence>
<evidence type="ECO:0000256" key="6">
    <source>
        <dbReference type="ARBA" id="ARBA00022723"/>
    </source>
</evidence>
<dbReference type="Proteomes" id="UP001370348">
    <property type="component" value="Chromosome"/>
</dbReference>
<name>A0ABZ2LUK7_9BACT</name>
<sequence length="262" mass="28495">MWGIVPAAGMGTRIQPLAFSKELLPVGSRLDGTIERPCTVSEYLIRRMVRAGADKICMVISANKSDIVAYYGGEVPGASLAYVVQPEPAGLCDAIFRALPLLGRDEDVVVGLPDTIWFPEDALTSVRVGDREIGFVLFPVERPELFDAVSLNEAGEVREIQVKQQGARSNWIWGAFRLKGSTLHELYELWCERDKADPYLGTLVNAYLERGGRAYGARIGKAYVDVGTLHGYREALELLGGVHGSLNGAGSDPDRSARAGSR</sequence>
<organism evidence="10 11">
    <name type="scientific">Pendulispora albinea</name>
    <dbReference type="NCBI Taxonomy" id="2741071"/>
    <lineage>
        <taxon>Bacteria</taxon>
        <taxon>Pseudomonadati</taxon>
        <taxon>Myxococcota</taxon>
        <taxon>Myxococcia</taxon>
        <taxon>Myxococcales</taxon>
        <taxon>Sorangiineae</taxon>
        <taxon>Pendulisporaceae</taxon>
        <taxon>Pendulispora</taxon>
    </lineage>
</organism>
<evidence type="ECO:0000256" key="5">
    <source>
        <dbReference type="ARBA" id="ARBA00022695"/>
    </source>
</evidence>
<keyword evidence="6" id="KW-0479">Metal-binding</keyword>
<keyword evidence="4" id="KW-0808">Transferase</keyword>
<dbReference type="Pfam" id="PF00483">
    <property type="entry name" value="NTP_transferase"/>
    <property type="match status" value="1"/>
</dbReference>
<comment type="cofactor">
    <cofactor evidence="1">
        <name>Mg(2+)</name>
        <dbReference type="ChEBI" id="CHEBI:18420"/>
    </cofactor>
</comment>
<evidence type="ECO:0000259" key="9">
    <source>
        <dbReference type="Pfam" id="PF00483"/>
    </source>
</evidence>
<dbReference type="SUPFAM" id="SSF53448">
    <property type="entry name" value="Nucleotide-diphospho-sugar transferases"/>
    <property type="match status" value="1"/>
</dbReference>
<comment type="catalytic activity">
    <reaction evidence="8">
        <text>dTTP + alpha-D-glucose 1-phosphate + H(+) = dTDP-alpha-D-glucose + diphosphate</text>
        <dbReference type="Rhea" id="RHEA:15225"/>
        <dbReference type="ChEBI" id="CHEBI:15378"/>
        <dbReference type="ChEBI" id="CHEBI:33019"/>
        <dbReference type="ChEBI" id="CHEBI:37568"/>
        <dbReference type="ChEBI" id="CHEBI:57477"/>
        <dbReference type="ChEBI" id="CHEBI:58601"/>
        <dbReference type="EC" id="2.7.7.24"/>
    </reaction>
</comment>
<keyword evidence="7" id="KW-0460">Magnesium</keyword>
<dbReference type="Gene3D" id="3.90.550.10">
    <property type="entry name" value="Spore Coat Polysaccharide Biosynthesis Protein SpsA, Chain A"/>
    <property type="match status" value="1"/>
</dbReference>
<proteinExistence type="inferred from homology"/>
<comment type="similarity">
    <text evidence="2">Belongs to the glucose-1-phosphate thymidylyltransferase family.</text>
</comment>
<evidence type="ECO:0000256" key="8">
    <source>
        <dbReference type="ARBA" id="ARBA00049336"/>
    </source>
</evidence>